<organism evidence="1 2">
    <name type="scientific">Popillia japonica</name>
    <name type="common">Japanese beetle</name>
    <dbReference type="NCBI Taxonomy" id="7064"/>
    <lineage>
        <taxon>Eukaryota</taxon>
        <taxon>Metazoa</taxon>
        <taxon>Ecdysozoa</taxon>
        <taxon>Arthropoda</taxon>
        <taxon>Hexapoda</taxon>
        <taxon>Insecta</taxon>
        <taxon>Pterygota</taxon>
        <taxon>Neoptera</taxon>
        <taxon>Endopterygota</taxon>
        <taxon>Coleoptera</taxon>
        <taxon>Polyphaga</taxon>
        <taxon>Scarabaeiformia</taxon>
        <taxon>Scarabaeidae</taxon>
        <taxon>Rutelinae</taxon>
        <taxon>Popillia</taxon>
    </lineage>
</organism>
<proteinExistence type="predicted"/>
<comment type="caution">
    <text evidence="1">The sequence shown here is derived from an EMBL/GenBank/DDBJ whole genome shotgun (WGS) entry which is preliminary data.</text>
</comment>
<keyword evidence="2" id="KW-1185">Reference proteome</keyword>
<dbReference type="EMBL" id="JASPKY010000024">
    <property type="protein sequence ID" value="KAK9751933.1"/>
    <property type="molecule type" value="Genomic_DNA"/>
</dbReference>
<evidence type="ECO:0000313" key="2">
    <source>
        <dbReference type="Proteomes" id="UP001458880"/>
    </source>
</evidence>
<reference evidence="1 2" key="1">
    <citation type="journal article" date="2024" name="BMC Genomics">
        <title>De novo assembly and annotation of Popillia japonica's genome with initial clues to its potential as an invasive pest.</title>
        <authorList>
            <person name="Cucini C."/>
            <person name="Boschi S."/>
            <person name="Funari R."/>
            <person name="Cardaioli E."/>
            <person name="Iannotti N."/>
            <person name="Marturano G."/>
            <person name="Paoli F."/>
            <person name="Bruttini M."/>
            <person name="Carapelli A."/>
            <person name="Frati F."/>
            <person name="Nardi F."/>
        </authorList>
    </citation>
    <scope>NUCLEOTIDE SEQUENCE [LARGE SCALE GENOMIC DNA]</scope>
    <source>
        <strain evidence="1">DMR45628</strain>
    </source>
</reference>
<name>A0AAW1MXF6_POPJA</name>
<dbReference type="AlphaFoldDB" id="A0AAW1MXF6"/>
<gene>
    <name evidence="1" type="ORF">QE152_g4605</name>
</gene>
<sequence>MAEAGNTTLGSSQHGVTLEEISKMFAKVVKSTKKLKKSSQTNSEIKTFERLRDLDLLVGGISRRFNQYQSKQIGVIEHREKRNVIYVHTDTSLNKLILALISRTLANRDDIELIIRLKEQDYLRMQIIVVMVRDTDFELISGYAYVGCINKPYKGNGLWACINKPY</sequence>
<accession>A0AAW1MXF6</accession>
<evidence type="ECO:0000313" key="1">
    <source>
        <dbReference type="EMBL" id="KAK9751933.1"/>
    </source>
</evidence>
<protein>
    <submittedName>
        <fullName evidence="1">Uncharacterized protein</fullName>
    </submittedName>
</protein>
<dbReference type="Proteomes" id="UP001458880">
    <property type="component" value="Unassembled WGS sequence"/>
</dbReference>